<keyword evidence="3" id="KW-0408">Iron</keyword>
<dbReference type="RefSeq" id="WP_184093342.1">
    <property type="nucleotide sequence ID" value="NZ_AP023367.1"/>
</dbReference>
<protein>
    <submittedName>
        <fullName evidence="4">2-hydroxyglutaryl-CoA dehydratase</fullName>
    </submittedName>
</protein>
<evidence type="ECO:0000256" key="2">
    <source>
        <dbReference type="ARBA" id="ARBA00005806"/>
    </source>
</evidence>
<evidence type="ECO:0000313" key="4">
    <source>
        <dbReference type="EMBL" id="BCJ94421.1"/>
    </source>
</evidence>
<evidence type="ECO:0000256" key="3">
    <source>
        <dbReference type="ARBA" id="ARBA00023014"/>
    </source>
</evidence>
<dbReference type="EMBL" id="AP023367">
    <property type="protein sequence ID" value="BCJ94421.1"/>
    <property type="molecule type" value="Genomic_DNA"/>
</dbReference>
<dbReference type="GO" id="GO:0051536">
    <property type="term" value="F:iron-sulfur cluster binding"/>
    <property type="evidence" value="ECO:0007669"/>
    <property type="project" value="UniProtKB-KW"/>
</dbReference>
<name>A0A6S6R5V0_9FIRM</name>
<dbReference type="PANTHER" id="PTHR30548:SF1">
    <property type="entry name" value="DEHYDRATASE SUBUNIT MJ0007-RELATED"/>
    <property type="match status" value="1"/>
</dbReference>
<dbReference type="Gene3D" id="3.40.50.11890">
    <property type="match status" value="1"/>
</dbReference>
<accession>A0A6S6R5V0</accession>
<keyword evidence="3" id="KW-0479">Metal-binding</keyword>
<evidence type="ECO:0000313" key="5">
    <source>
        <dbReference type="Proteomes" id="UP000515561"/>
    </source>
</evidence>
<comment type="cofactor">
    <cofactor evidence="1">
        <name>[4Fe-4S] cluster</name>
        <dbReference type="ChEBI" id="CHEBI:49883"/>
    </cofactor>
</comment>
<dbReference type="Pfam" id="PF06050">
    <property type="entry name" value="HGD-D"/>
    <property type="match status" value="1"/>
</dbReference>
<keyword evidence="5" id="KW-1185">Reference proteome</keyword>
<keyword evidence="3" id="KW-0411">Iron-sulfur</keyword>
<gene>
    <name evidence="4" type="ORF">acsn021_19900</name>
</gene>
<dbReference type="PANTHER" id="PTHR30548">
    <property type="entry name" value="2-HYDROXYGLUTARYL-COA DEHYDRATASE, D-COMPONENT-RELATED"/>
    <property type="match status" value="1"/>
</dbReference>
<dbReference type="Gene3D" id="3.40.50.11900">
    <property type="match status" value="1"/>
</dbReference>
<dbReference type="AlphaFoldDB" id="A0A6S6R5V0"/>
<reference evidence="4 5" key="1">
    <citation type="journal article" date="2016" name="Int. J. Syst. Evol. Microbiol.">
        <title>Descriptions of Anaerotaenia torta gen. nov., sp. nov. and Anaerocolumna cellulosilytica gen. nov., sp. nov. isolated from a methanogenic reactor of cattle waste.</title>
        <authorList>
            <person name="Uek A."/>
            <person name="Ohtaki Y."/>
            <person name="Kaku N."/>
            <person name="Ueki K."/>
        </authorList>
    </citation>
    <scope>NUCLEOTIDE SEQUENCE [LARGE SCALE GENOMIC DNA]</scope>
    <source>
        <strain evidence="4 5">SN021</strain>
    </source>
</reference>
<sequence length="447" mass="52025">MNQLQKKSNSNMADLSRSTRMLNNLLLQHYNGMHKLKEKKQPVAWVGVDIPAYLFRAMGIVPVYPQIHAAFQAQRNSVKTMIDNLESRWEIPHNICGEVKGVIGAVLCENGTAFDIPKPDILITSNSTCGQISKGFSFISKHMGVDLIDLDFPFIYNQANEDMLQYASIQIDEMFGILENKIGHKLDVNNLLESYANIQTFSEMWGEICEANIVTPAPVNALDLYMYTSCFLTMDTEDKLLSMLAALYNEVFSQVERNKQIENEEKYRILWHYLPIYSKKRFFKQLFDEHKVSLVTGTYLAMHDELNSPVNFDFHYPVTKEQIENAKLWLKYTKQNETYEQVRKEMIEYTAESMLMSDVHRGGQHKFNQIKKMVEKYRIDGVILHNDRSCRPQSLPQYDIRSRILEELKVPVLLFDSDTMDERYFSESQITTRFEAFIERMALNKGF</sequence>
<dbReference type="KEGG" id="acel:acsn021_19900"/>
<dbReference type="GO" id="GO:0016836">
    <property type="term" value="F:hydro-lyase activity"/>
    <property type="evidence" value="ECO:0007669"/>
    <property type="project" value="UniProtKB-ARBA"/>
</dbReference>
<organism evidence="4 5">
    <name type="scientific">Anaerocolumna cellulosilytica</name>
    <dbReference type="NCBI Taxonomy" id="433286"/>
    <lineage>
        <taxon>Bacteria</taxon>
        <taxon>Bacillati</taxon>
        <taxon>Bacillota</taxon>
        <taxon>Clostridia</taxon>
        <taxon>Lachnospirales</taxon>
        <taxon>Lachnospiraceae</taxon>
        <taxon>Anaerocolumna</taxon>
    </lineage>
</organism>
<dbReference type="InterPro" id="IPR010327">
    <property type="entry name" value="FldB/FldC_alpha/beta"/>
</dbReference>
<proteinExistence type="inferred from homology"/>
<comment type="similarity">
    <text evidence="2">Belongs to the FldB/FldC dehydratase alpha/beta subunit family.</text>
</comment>
<dbReference type="Proteomes" id="UP000515561">
    <property type="component" value="Chromosome"/>
</dbReference>
<evidence type="ECO:0000256" key="1">
    <source>
        <dbReference type="ARBA" id="ARBA00001966"/>
    </source>
</evidence>